<evidence type="ECO:0000313" key="2">
    <source>
        <dbReference type="EMBL" id="CAI8608425.1"/>
    </source>
</evidence>
<sequence length="178" mass="19798">MVISDSVRAVQKGYEDCMLSFTPSSLKVRESSSVIAKAVPYTGEFRHSQYSPQLSPTELGLVSSGASFLPLCSSPRFLKYFPLAWKAATYYGMTYMMMMVAICLASVAIHQLWAWRKKVQHNDSFHFPHNPSDLIIAKAKEIYKCLVKALDLNHREVFLLPGTQASEASLSGFGGLSH</sequence>
<keyword evidence="1" id="KW-1133">Transmembrane helix</keyword>
<keyword evidence="3" id="KW-1185">Reference proteome</keyword>
<dbReference type="AlphaFoldDB" id="A0AAV1AD78"/>
<dbReference type="EMBL" id="OX451739">
    <property type="protein sequence ID" value="CAI8608425.1"/>
    <property type="molecule type" value="Genomic_DNA"/>
</dbReference>
<proteinExistence type="predicted"/>
<evidence type="ECO:0000313" key="3">
    <source>
        <dbReference type="Proteomes" id="UP001157006"/>
    </source>
</evidence>
<protein>
    <submittedName>
        <fullName evidence="2">Uncharacterized protein</fullName>
    </submittedName>
</protein>
<gene>
    <name evidence="2" type="ORF">VFH_IV083360</name>
</gene>
<organism evidence="2 3">
    <name type="scientific">Vicia faba</name>
    <name type="common">Broad bean</name>
    <name type="synonym">Faba vulgaris</name>
    <dbReference type="NCBI Taxonomy" id="3906"/>
    <lineage>
        <taxon>Eukaryota</taxon>
        <taxon>Viridiplantae</taxon>
        <taxon>Streptophyta</taxon>
        <taxon>Embryophyta</taxon>
        <taxon>Tracheophyta</taxon>
        <taxon>Spermatophyta</taxon>
        <taxon>Magnoliopsida</taxon>
        <taxon>eudicotyledons</taxon>
        <taxon>Gunneridae</taxon>
        <taxon>Pentapetalae</taxon>
        <taxon>rosids</taxon>
        <taxon>fabids</taxon>
        <taxon>Fabales</taxon>
        <taxon>Fabaceae</taxon>
        <taxon>Papilionoideae</taxon>
        <taxon>50 kb inversion clade</taxon>
        <taxon>NPAAA clade</taxon>
        <taxon>Hologalegina</taxon>
        <taxon>IRL clade</taxon>
        <taxon>Fabeae</taxon>
        <taxon>Vicia</taxon>
    </lineage>
</organism>
<evidence type="ECO:0000256" key="1">
    <source>
        <dbReference type="SAM" id="Phobius"/>
    </source>
</evidence>
<name>A0AAV1AD78_VICFA</name>
<feature type="transmembrane region" description="Helical" evidence="1">
    <location>
        <begin position="88"/>
        <end position="109"/>
    </location>
</feature>
<accession>A0AAV1AD78</accession>
<dbReference type="Proteomes" id="UP001157006">
    <property type="component" value="Chromosome 4"/>
</dbReference>
<keyword evidence="1" id="KW-0472">Membrane</keyword>
<keyword evidence="1" id="KW-0812">Transmembrane</keyword>
<reference evidence="2 3" key="1">
    <citation type="submission" date="2023-01" db="EMBL/GenBank/DDBJ databases">
        <authorList>
            <person name="Kreplak J."/>
        </authorList>
    </citation>
    <scope>NUCLEOTIDE SEQUENCE [LARGE SCALE GENOMIC DNA]</scope>
</reference>